<dbReference type="PANTHER" id="PTHR12083">
    <property type="entry name" value="BIFUNCTIONAL POLYNUCLEOTIDE PHOSPHATASE/KINASE"/>
    <property type="match status" value="1"/>
</dbReference>
<dbReference type="RefSeq" id="XP_002781566.1">
    <property type="nucleotide sequence ID" value="XM_002781520.1"/>
</dbReference>
<protein>
    <submittedName>
        <fullName evidence="1">Uncharacterized protein</fullName>
    </submittedName>
</protein>
<dbReference type="SUPFAM" id="SSF52540">
    <property type="entry name" value="P-loop containing nucleoside triphosphate hydrolases"/>
    <property type="match status" value="1"/>
</dbReference>
<dbReference type="PANTHER" id="PTHR12083:SF9">
    <property type="entry name" value="BIFUNCTIONAL POLYNUCLEOTIDE PHOSPHATASE_KINASE"/>
    <property type="match status" value="1"/>
</dbReference>
<feature type="non-terminal residue" evidence="1">
    <location>
        <position position="1"/>
    </location>
</feature>
<gene>
    <name evidence="1" type="ORF">Pmar_PMAR025174</name>
</gene>
<dbReference type="InParanoid" id="C5KQ77"/>
<sequence>AIKLWKRKVGPLNEADTSETPSEKIMLMLCGLPCSGKSTLSQHFLVPAGYVRVCQDVLKSKERTLREVERLLEEGRSVVLDRTNTDKAQRAPFISLAKRFNAKVC</sequence>
<evidence type="ECO:0000313" key="1">
    <source>
        <dbReference type="EMBL" id="EER13361.1"/>
    </source>
</evidence>
<accession>C5KQ77</accession>
<dbReference type="AlphaFoldDB" id="C5KQ77"/>
<dbReference type="Proteomes" id="UP000007800">
    <property type="component" value="Unassembled WGS sequence"/>
</dbReference>
<proteinExistence type="predicted"/>
<dbReference type="GO" id="GO:0006281">
    <property type="term" value="P:DNA repair"/>
    <property type="evidence" value="ECO:0007669"/>
    <property type="project" value="TreeGrafter"/>
</dbReference>
<dbReference type="GO" id="GO:0003690">
    <property type="term" value="F:double-stranded DNA binding"/>
    <property type="evidence" value="ECO:0007669"/>
    <property type="project" value="TreeGrafter"/>
</dbReference>
<organism evidence="2">
    <name type="scientific">Perkinsus marinus (strain ATCC 50983 / TXsc)</name>
    <dbReference type="NCBI Taxonomy" id="423536"/>
    <lineage>
        <taxon>Eukaryota</taxon>
        <taxon>Sar</taxon>
        <taxon>Alveolata</taxon>
        <taxon>Perkinsozoa</taxon>
        <taxon>Perkinsea</taxon>
        <taxon>Perkinsida</taxon>
        <taxon>Perkinsidae</taxon>
        <taxon>Perkinsus</taxon>
    </lineage>
</organism>
<evidence type="ECO:0000313" key="2">
    <source>
        <dbReference type="Proteomes" id="UP000007800"/>
    </source>
</evidence>
<dbReference type="OrthoDB" id="19045at2759"/>
<reference evidence="1 2" key="1">
    <citation type="submission" date="2008-07" db="EMBL/GenBank/DDBJ databases">
        <authorList>
            <person name="El-Sayed N."/>
            <person name="Caler E."/>
            <person name="Inman J."/>
            <person name="Amedeo P."/>
            <person name="Hass B."/>
            <person name="Wortman J."/>
        </authorList>
    </citation>
    <scope>NUCLEOTIDE SEQUENCE [LARGE SCALE GENOMIC DNA]</scope>
    <source>
        <strain evidence="2">ATCC 50983 / TXsc</strain>
    </source>
</reference>
<dbReference type="Gene3D" id="3.40.50.300">
    <property type="entry name" value="P-loop containing nucleotide triphosphate hydrolases"/>
    <property type="match status" value="1"/>
</dbReference>
<dbReference type="InterPro" id="IPR027417">
    <property type="entry name" value="P-loop_NTPase"/>
</dbReference>
<keyword evidence="2" id="KW-1185">Reference proteome</keyword>
<feature type="non-terminal residue" evidence="1">
    <location>
        <position position="105"/>
    </location>
</feature>
<dbReference type="GO" id="GO:0046403">
    <property type="term" value="F:polynucleotide 3'-phosphatase activity"/>
    <property type="evidence" value="ECO:0007669"/>
    <property type="project" value="TreeGrafter"/>
</dbReference>
<dbReference type="GeneID" id="9041622"/>
<dbReference type="Pfam" id="PF13671">
    <property type="entry name" value="AAA_33"/>
    <property type="match status" value="2"/>
</dbReference>
<dbReference type="EMBL" id="GG675265">
    <property type="protein sequence ID" value="EER13361.1"/>
    <property type="molecule type" value="Genomic_DNA"/>
</dbReference>
<name>C5KQ77_PERM5</name>
<dbReference type="GO" id="GO:0046404">
    <property type="term" value="F:ATP-dependent polydeoxyribonucleotide 5'-hydroxyl-kinase activity"/>
    <property type="evidence" value="ECO:0007669"/>
    <property type="project" value="TreeGrafter"/>
</dbReference>